<dbReference type="GO" id="GO:0016491">
    <property type="term" value="F:oxidoreductase activity"/>
    <property type="evidence" value="ECO:0007669"/>
    <property type="project" value="UniProtKB-KW"/>
</dbReference>
<evidence type="ECO:0000259" key="4">
    <source>
        <dbReference type="Pfam" id="PF22725"/>
    </source>
</evidence>
<dbReference type="Gene3D" id="3.30.360.10">
    <property type="entry name" value="Dihydrodipicolinate Reductase, domain 2"/>
    <property type="match status" value="1"/>
</dbReference>
<organism evidence="5 6">
    <name type="scientific">Candidatus Sulfotelmatobacter kueseliae</name>
    <dbReference type="NCBI Taxonomy" id="2042962"/>
    <lineage>
        <taxon>Bacteria</taxon>
        <taxon>Pseudomonadati</taxon>
        <taxon>Acidobacteriota</taxon>
        <taxon>Terriglobia</taxon>
        <taxon>Terriglobales</taxon>
        <taxon>Candidatus Korobacteraceae</taxon>
        <taxon>Candidatus Sulfotelmatobacter</taxon>
    </lineage>
</organism>
<reference evidence="6" key="1">
    <citation type="submission" date="2018-02" db="EMBL/GenBank/DDBJ databases">
        <authorList>
            <person name="Hausmann B."/>
        </authorList>
    </citation>
    <scope>NUCLEOTIDE SEQUENCE [LARGE SCALE GENOMIC DNA]</scope>
    <source>
        <strain evidence="6">Peat soil MAG SbA1</strain>
    </source>
</reference>
<dbReference type="SUPFAM" id="SSF55347">
    <property type="entry name" value="Glyceraldehyde-3-phosphate dehydrogenase-like, C-terminal domain"/>
    <property type="match status" value="1"/>
</dbReference>
<dbReference type="Gene3D" id="3.40.50.720">
    <property type="entry name" value="NAD(P)-binding Rossmann-like Domain"/>
    <property type="match status" value="1"/>
</dbReference>
<accession>A0A2U3LAI3</accession>
<dbReference type="InterPro" id="IPR036291">
    <property type="entry name" value="NAD(P)-bd_dom_sf"/>
</dbReference>
<dbReference type="InterPro" id="IPR000683">
    <property type="entry name" value="Gfo/Idh/MocA-like_OxRdtase_N"/>
</dbReference>
<feature type="domain" description="GFO/IDH/MocA-like oxidoreductase" evidence="4">
    <location>
        <begin position="158"/>
        <end position="254"/>
    </location>
</feature>
<name>A0A2U3LAI3_9BACT</name>
<evidence type="ECO:0000313" key="6">
    <source>
        <dbReference type="Proteomes" id="UP000238701"/>
    </source>
</evidence>
<dbReference type="SUPFAM" id="SSF51735">
    <property type="entry name" value="NAD(P)-binding Rossmann-fold domains"/>
    <property type="match status" value="1"/>
</dbReference>
<feature type="region of interest" description="Disordered" evidence="2">
    <location>
        <begin position="1"/>
        <end position="27"/>
    </location>
</feature>
<protein>
    <submittedName>
        <fullName evidence="5">Oxidoreductase</fullName>
    </submittedName>
</protein>
<dbReference type="InterPro" id="IPR050463">
    <property type="entry name" value="Gfo/Idh/MocA_oxidrdct_glycsds"/>
</dbReference>
<dbReference type="GO" id="GO:0000166">
    <property type="term" value="F:nucleotide binding"/>
    <property type="evidence" value="ECO:0007669"/>
    <property type="project" value="InterPro"/>
</dbReference>
<feature type="domain" description="Gfo/Idh/MocA-like oxidoreductase N-terminal" evidence="3">
    <location>
        <begin position="29"/>
        <end position="147"/>
    </location>
</feature>
<evidence type="ECO:0000256" key="1">
    <source>
        <dbReference type="ARBA" id="ARBA00023002"/>
    </source>
</evidence>
<dbReference type="Pfam" id="PF01408">
    <property type="entry name" value="GFO_IDH_MocA"/>
    <property type="match status" value="1"/>
</dbReference>
<evidence type="ECO:0000313" key="5">
    <source>
        <dbReference type="EMBL" id="SPF48954.1"/>
    </source>
</evidence>
<dbReference type="Pfam" id="PF22725">
    <property type="entry name" value="GFO_IDH_MocA_C3"/>
    <property type="match status" value="1"/>
</dbReference>
<dbReference type="PANTHER" id="PTHR43818:SF11">
    <property type="entry name" value="BCDNA.GH03377"/>
    <property type="match status" value="1"/>
</dbReference>
<dbReference type="EMBL" id="OMOD01000188">
    <property type="protein sequence ID" value="SPF48954.1"/>
    <property type="molecule type" value="Genomic_DNA"/>
</dbReference>
<evidence type="ECO:0000259" key="3">
    <source>
        <dbReference type="Pfam" id="PF01408"/>
    </source>
</evidence>
<gene>
    <name evidence="5" type="ORF">SBA1_90088</name>
</gene>
<evidence type="ECO:0000256" key="2">
    <source>
        <dbReference type="SAM" id="MobiDB-lite"/>
    </source>
</evidence>
<keyword evidence="1" id="KW-0560">Oxidoreductase</keyword>
<dbReference type="InterPro" id="IPR055170">
    <property type="entry name" value="GFO_IDH_MocA-like_dom"/>
</dbReference>
<sequence length="398" mass="44287">MIAGHGALRPKAALHKEKRGQPTDMPRKLRAGILGYGRMGRGFVAAMQESEIWEVAAVYDICGKARQLARHNAPKAAVSDAPDAIFEDASIDAVGLFTLADARPQQIRQALASRKHVLAEKPIGADIATEWQLVREIEASDRFVAVNLFNRNAWYHKDIQRFIAEGEIGDLAVIRICHMTPGHMPMEGHDPEGPPFHDCGMHYVDVARWYAQSEYKTWHAQGLRMWGHKDPWWVQAHGTFANGVVFDITQGFIYGHLAKEQPHNCYVDSIGTKGVARMRHDFTQATVELHGVHETLQKTAPFNDKKLDVMVDVFGRSILAGKNLGFPQARDSVIASEVSWAMLNDAVANAPPVRGTPEEMQQILEHRRKMVNGFGLPVKAQEEPESPLAEALPAIPIR</sequence>
<proteinExistence type="predicted"/>
<dbReference type="AlphaFoldDB" id="A0A2U3LAI3"/>
<dbReference type="PANTHER" id="PTHR43818">
    <property type="entry name" value="BCDNA.GH03377"/>
    <property type="match status" value="1"/>
</dbReference>
<dbReference type="Proteomes" id="UP000238701">
    <property type="component" value="Unassembled WGS sequence"/>
</dbReference>